<dbReference type="PANTHER" id="PTHR42051:SF1">
    <property type="entry name" value="MEIOTICALLY UP-REGULATED PROTEIN PB1A10.08"/>
    <property type="match status" value="1"/>
</dbReference>
<evidence type="ECO:0000256" key="1">
    <source>
        <dbReference type="SAM" id="MobiDB-lite"/>
    </source>
</evidence>
<keyword evidence="3" id="KW-1185">Reference proteome</keyword>
<feature type="region of interest" description="Disordered" evidence="1">
    <location>
        <begin position="303"/>
        <end position="355"/>
    </location>
</feature>
<dbReference type="Proteomes" id="UP000799640">
    <property type="component" value="Unassembled WGS sequence"/>
</dbReference>
<gene>
    <name evidence="2" type="ORF">EJ06DRAFT_559498</name>
</gene>
<proteinExistence type="predicted"/>
<protein>
    <submittedName>
        <fullName evidence="2">Uncharacterized protein</fullName>
    </submittedName>
</protein>
<organism evidence="2 3">
    <name type="scientific">Trichodelitschia bisporula</name>
    <dbReference type="NCBI Taxonomy" id="703511"/>
    <lineage>
        <taxon>Eukaryota</taxon>
        <taxon>Fungi</taxon>
        <taxon>Dikarya</taxon>
        <taxon>Ascomycota</taxon>
        <taxon>Pezizomycotina</taxon>
        <taxon>Dothideomycetes</taxon>
        <taxon>Dothideomycetes incertae sedis</taxon>
        <taxon>Phaeotrichales</taxon>
        <taxon>Phaeotrichaceae</taxon>
        <taxon>Trichodelitschia</taxon>
    </lineage>
</organism>
<evidence type="ECO:0000313" key="3">
    <source>
        <dbReference type="Proteomes" id="UP000799640"/>
    </source>
</evidence>
<dbReference type="OrthoDB" id="4181307at2759"/>
<dbReference type="AlphaFoldDB" id="A0A6G1HLB6"/>
<dbReference type="EMBL" id="ML996705">
    <property type="protein sequence ID" value="KAF2396858.1"/>
    <property type="molecule type" value="Genomic_DNA"/>
</dbReference>
<accession>A0A6G1HLB6</accession>
<dbReference type="InterPro" id="IPR034443">
    <property type="entry name" value="PB1A10.08"/>
</dbReference>
<evidence type="ECO:0000313" key="2">
    <source>
        <dbReference type="EMBL" id="KAF2396858.1"/>
    </source>
</evidence>
<feature type="region of interest" description="Disordered" evidence="1">
    <location>
        <begin position="1"/>
        <end position="41"/>
    </location>
</feature>
<reference evidence="2" key="1">
    <citation type="journal article" date="2020" name="Stud. Mycol.">
        <title>101 Dothideomycetes genomes: a test case for predicting lifestyles and emergence of pathogens.</title>
        <authorList>
            <person name="Haridas S."/>
            <person name="Albert R."/>
            <person name="Binder M."/>
            <person name="Bloem J."/>
            <person name="Labutti K."/>
            <person name="Salamov A."/>
            <person name="Andreopoulos B."/>
            <person name="Baker S."/>
            <person name="Barry K."/>
            <person name="Bills G."/>
            <person name="Bluhm B."/>
            <person name="Cannon C."/>
            <person name="Castanera R."/>
            <person name="Culley D."/>
            <person name="Daum C."/>
            <person name="Ezra D."/>
            <person name="Gonzalez J."/>
            <person name="Henrissat B."/>
            <person name="Kuo A."/>
            <person name="Liang C."/>
            <person name="Lipzen A."/>
            <person name="Lutzoni F."/>
            <person name="Magnuson J."/>
            <person name="Mondo S."/>
            <person name="Nolan M."/>
            <person name="Ohm R."/>
            <person name="Pangilinan J."/>
            <person name="Park H.-J."/>
            <person name="Ramirez L."/>
            <person name="Alfaro M."/>
            <person name="Sun H."/>
            <person name="Tritt A."/>
            <person name="Yoshinaga Y."/>
            <person name="Zwiers L.-H."/>
            <person name="Turgeon B."/>
            <person name="Goodwin S."/>
            <person name="Spatafora J."/>
            <person name="Crous P."/>
            <person name="Grigoriev I."/>
        </authorList>
    </citation>
    <scope>NUCLEOTIDE SEQUENCE</scope>
    <source>
        <strain evidence="2">CBS 262.69</strain>
    </source>
</reference>
<feature type="compositionally biased region" description="Low complexity" evidence="1">
    <location>
        <begin position="120"/>
        <end position="139"/>
    </location>
</feature>
<feature type="compositionally biased region" description="Basic residues" evidence="1">
    <location>
        <begin position="29"/>
        <end position="40"/>
    </location>
</feature>
<feature type="region of interest" description="Disordered" evidence="1">
    <location>
        <begin position="85"/>
        <end position="168"/>
    </location>
</feature>
<dbReference type="PANTHER" id="PTHR42051">
    <property type="entry name" value="MEIOTICALLY UP-REGULATED PROTEIN PB1A10.08"/>
    <property type="match status" value="1"/>
</dbReference>
<feature type="compositionally biased region" description="Basic and acidic residues" evidence="1">
    <location>
        <begin position="340"/>
        <end position="355"/>
    </location>
</feature>
<sequence>MPAQAPAHTPKPTAPVFIPPRHTQTLNTRGHHGGRRHKHKPEALPPAVAALLAVTAIPPPKGRTFRQRLLPVPRVSIDELVREWQTDSSKASSGSPLDILLEPVDTDGDSVLGEEQGGFLSSRSVSSDSLTSSAPSLDDGGLSFASSGPVTPMYARKPSSMSEKSRRERVACSPVVESCVDDHPLQLPSKENFPILPTPKAEKSFAAVKSTPPKTASIFKSNLTASIQALKSAAKSFSNFTAPSIPPDDLLTRSLFSSQRFASEMRPRFVGAPDPALRRYLNPGMHAHDLPPVVLHPESGVELHDTYEPDDASADTPPKMIQMKTYSRSRKRRSSPVPPVERDVSPSGVRGREPRENSDFLRVIVLEMNMRRTGKLDAKAGGRARVWLPPRKGAAVVLGRGRDVPRRWRAVSVNDF</sequence>
<feature type="compositionally biased region" description="Polar residues" evidence="1">
    <location>
        <begin position="86"/>
        <end position="95"/>
    </location>
</feature>
<name>A0A6G1HLB6_9PEZI</name>